<comment type="caution">
    <text evidence="2">The sequence shown here is derived from an EMBL/GenBank/DDBJ whole genome shotgun (WGS) entry which is preliminary data.</text>
</comment>
<dbReference type="EMBL" id="JAUSVS010000001">
    <property type="protein sequence ID" value="MDQ0462289.1"/>
    <property type="molecule type" value="Genomic_DNA"/>
</dbReference>
<reference evidence="2 3" key="1">
    <citation type="submission" date="2023-07" db="EMBL/GenBank/DDBJ databases">
        <title>Genomic Encyclopedia of Type Strains, Phase IV (KMG-IV): sequencing the most valuable type-strain genomes for metagenomic binning, comparative biology and taxonomic classification.</title>
        <authorList>
            <person name="Goeker M."/>
        </authorList>
    </citation>
    <scope>NUCLEOTIDE SEQUENCE [LARGE SCALE GENOMIC DNA]</scope>
    <source>
        <strain evidence="2 3">DSM 18695</strain>
    </source>
</reference>
<proteinExistence type="predicted"/>
<protein>
    <recommendedName>
        <fullName evidence="4">Sporulation protein</fullName>
    </recommendedName>
</protein>
<feature type="region of interest" description="Disordered" evidence="1">
    <location>
        <begin position="75"/>
        <end position="180"/>
    </location>
</feature>
<evidence type="ECO:0000313" key="2">
    <source>
        <dbReference type="EMBL" id="MDQ0462289.1"/>
    </source>
</evidence>
<name>A0ABU0IK20_9CAUL</name>
<evidence type="ECO:0008006" key="4">
    <source>
        <dbReference type="Google" id="ProtNLM"/>
    </source>
</evidence>
<feature type="compositionally biased region" description="Basic and acidic residues" evidence="1">
    <location>
        <begin position="82"/>
        <end position="98"/>
    </location>
</feature>
<gene>
    <name evidence="2" type="ORF">QO010_000037</name>
</gene>
<evidence type="ECO:0000256" key="1">
    <source>
        <dbReference type="SAM" id="MobiDB-lite"/>
    </source>
</evidence>
<organism evidence="2 3">
    <name type="scientific">Caulobacter ginsengisoli</name>
    <dbReference type="NCBI Taxonomy" id="400775"/>
    <lineage>
        <taxon>Bacteria</taxon>
        <taxon>Pseudomonadati</taxon>
        <taxon>Pseudomonadota</taxon>
        <taxon>Alphaproteobacteria</taxon>
        <taxon>Caulobacterales</taxon>
        <taxon>Caulobacteraceae</taxon>
        <taxon>Caulobacter</taxon>
    </lineage>
</organism>
<accession>A0ABU0IK20</accession>
<evidence type="ECO:0000313" key="3">
    <source>
        <dbReference type="Proteomes" id="UP001228905"/>
    </source>
</evidence>
<sequence>MKELFYGIGAAALVGLAGGAAMKLGPIESATRDGSMAPVAQGYAYDDTASYAPVVAPVYYDSWARPDQTLLQSAAYDAGDADVPRYDPRPAPEDRADAIRQAALLDTLSAPQPDQAPVRYPSASGDILSGLTPHGDLPGALPVQQDPRAALSAPPPPAMPDQDDSAPTGDTRPVAPHSPS</sequence>
<dbReference type="RefSeq" id="WP_307344473.1">
    <property type="nucleotide sequence ID" value="NZ_JAUSVS010000001.1"/>
</dbReference>
<keyword evidence="3" id="KW-1185">Reference proteome</keyword>
<dbReference type="Proteomes" id="UP001228905">
    <property type="component" value="Unassembled WGS sequence"/>
</dbReference>